<dbReference type="EMBL" id="BAABCM010000026">
    <property type="protein sequence ID" value="GAA3856598.1"/>
    <property type="molecule type" value="Genomic_DNA"/>
</dbReference>
<protein>
    <recommendedName>
        <fullName evidence="4">Transposase</fullName>
    </recommendedName>
</protein>
<keyword evidence="3" id="KW-1185">Reference proteome</keyword>
<name>A0ABP7JVN6_9PSEU</name>
<proteinExistence type="predicted"/>
<evidence type="ECO:0000256" key="1">
    <source>
        <dbReference type="SAM" id="MobiDB-lite"/>
    </source>
</evidence>
<evidence type="ECO:0008006" key="4">
    <source>
        <dbReference type="Google" id="ProtNLM"/>
    </source>
</evidence>
<dbReference type="RefSeq" id="WP_237339357.1">
    <property type="nucleotide sequence ID" value="NZ_BAABCM010000026.1"/>
</dbReference>
<evidence type="ECO:0000313" key="2">
    <source>
        <dbReference type="EMBL" id="GAA3856598.1"/>
    </source>
</evidence>
<evidence type="ECO:0000313" key="3">
    <source>
        <dbReference type="Proteomes" id="UP001501624"/>
    </source>
</evidence>
<comment type="caution">
    <text evidence="2">The sequence shown here is derived from an EMBL/GenBank/DDBJ whole genome shotgun (WGS) entry which is preliminary data.</text>
</comment>
<sequence length="179" mass="20425">MTRPSDRVLRRSTPPHTPHTVGRPRRHGSEFAFGVPATWGQPDVAIDADTRLYGPAIVRAWNRLHPRLTHRTAWTTHVGPLPILEGTVVRLQVDRLPSGAIPKPVWLWHSRVDLDIGAVDLLWQAFLRRFDIEHTFRLFKQTLGWTRPKLRTPEQADRWGWLVLAAYTQLGSAQASVDS</sequence>
<feature type="region of interest" description="Disordered" evidence="1">
    <location>
        <begin position="1"/>
        <end position="27"/>
    </location>
</feature>
<dbReference type="Proteomes" id="UP001501624">
    <property type="component" value="Unassembled WGS sequence"/>
</dbReference>
<accession>A0ABP7JVN6</accession>
<reference evidence="3" key="1">
    <citation type="journal article" date="2019" name="Int. J. Syst. Evol. Microbiol.">
        <title>The Global Catalogue of Microorganisms (GCM) 10K type strain sequencing project: providing services to taxonomists for standard genome sequencing and annotation.</title>
        <authorList>
            <consortium name="The Broad Institute Genomics Platform"/>
            <consortium name="The Broad Institute Genome Sequencing Center for Infectious Disease"/>
            <person name="Wu L."/>
            <person name="Ma J."/>
        </authorList>
    </citation>
    <scope>NUCLEOTIDE SEQUENCE [LARGE SCALE GENOMIC DNA]</scope>
    <source>
        <strain evidence="3">JCM 17017</strain>
    </source>
</reference>
<organism evidence="2 3">
    <name type="scientific">Amycolatopsis tucumanensis</name>
    <dbReference type="NCBI Taxonomy" id="401106"/>
    <lineage>
        <taxon>Bacteria</taxon>
        <taxon>Bacillati</taxon>
        <taxon>Actinomycetota</taxon>
        <taxon>Actinomycetes</taxon>
        <taxon>Pseudonocardiales</taxon>
        <taxon>Pseudonocardiaceae</taxon>
        <taxon>Amycolatopsis</taxon>
    </lineage>
</organism>
<gene>
    <name evidence="2" type="ORF">GCM10022380_87630</name>
</gene>